<dbReference type="GO" id="GO:0008270">
    <property type="term" value="F:zinc ion binding"/>
    <property type="evidence" value="ECO:0007669"/>
    <property type="project" value="UniProtKB-KW"/>
</dbReference>
<organism evidence="6 7">
    <name type="scientific">Sorghum bicolor</name>
    <name type="common">Sorghum</name>
    <name type="synonym">Sorghum vulgare</name>
    <dbReference type="NCBI Taxonomy" id="4558"/>
    <lineage>
        <taxon>Eukaryota</taxon>
        <taxon>Viridiplantae</taxon>
        <taxon>Streptophyta</taxon>
        <taxon>Embryophyta</taxon>
        <taxon>Tracheophyta</taxon>
        <taxon>Spermatophyta</taxon>
        <taxon>Magnoliopsida</taxon>
        <taxon>Liliopsida</taxon>
        <taxon>Poales</taxon>
        <taxon>Poaceae</taxon>
        <taxon>PACMAD clade</taxon>
        <taxon>Panicoideae</taxon>
        <taxon>Andropogonodae</taxon>
        <taxon>Andropogoneae</taxon>
        <taxon>Sorghinae</taxon>
        <taxon>Sorghum</taxon>
    </lineage>
</organism>
<evidence type="ECO:0000256" key="2">
    <source>
        <dbReference type="ARBA" id="ARBA00022771"/>
    </source>
</evidence>
<sequence length="408" mass="45124">MASSLPLVTAGLRRPLSSTTAASDGTRPNGSGRQLNEDPLHWCAWAHQGHRLWAGMPVSFWVFTYKVERCPFRRSNNDHVWMSCPYAHRGERARRRDPRTFLYSATPCPAYEESKRQLRLARSTAAPTCARGLRCGYAHGVFETWLHPSRFRTVMCQRGAECSRNICFFAHSPAQRRRRQDDDDDVPLVVFPVTTTPQPPRSAFVPRLAASSSAVASRSQPVVVSHPIDRRVTLAMEQGHTVRLLTRHSNAAAGGASSSSSSSLAAVGTAAAAPTTALVPVLQAAPSPVDDEDIDFVTIVTNCCLASEADSKAEGNGYPQFDLFMDTCMASMRVHFWMDRSAPCQVEVEAKGRKDASSSFASRPVPHIHRPYQLYSIVYNIRCHDASSSFASRPVPHIHRPYQLYSIV</sequence>
<evidence type="ECO:0000313" key="7">
    <source>
        <dbReference type="Proteomes" id="UP000000768"/>
    </source>
</evidence>
<evidence type="ECO:0000256" key="3">
    <source>
        <dbReference type="ARBA" id="ARBA00022833"/>
    </source>
</evidence>
<dbReference type="AlphaFoldDB" id="A0A1W0W7S1"/>
<keyword evidence="1" id="KW-0479">Metal-binding</keyword>
<reference evidence="7" key="2">
    <citation type="journal article" date="2018" name="Plant J.">
        <title>The Sorghum bicolor reference genome: improved assembly, gene annotations, a transcriptome atlas, and signatures of genome organization.</title>
        <authorList>
            <person name="McCormick R.F."/>
            <person name="Truong S.K."/>
            <person name="Sreedasyam A."/>
            <person name="Jenkins J."/>
            <person name="Shu S."/>
            <person name="Sims D."/>
            <person name="Kennedy M."/>
            <person name="Amirebrahimi M."/>
            <person name="Weers B.D."/>
            <person name="McKinley B."/>
            <person name="Mattison A."/>
            <person name="Morishige D.T."/>
            <person name="Grimwood J."/>
            <person name="Schmutz J."/>
            <person name="Mullet J.E."/>
        </authorList>
    </citation>
    <scope>NUCLEOTIDE SEQUENCE [LARGE SCALE GENOMIC DNA]</scope>
    <source>
        <strain evidence="7">cv. BTx623</strain>
    </source>
</reference>
<evidence type="ECO:0000256" key="4">
    <source>
        <dbReference type="ARBA" id="ARBA00023125"/>
    </source>
</evidence>
<keyword evidence="3" id="KW-0862">Zinc</keyword>
<dbReference type="InterPro" id="IPR057444">
    <property type="entry name" value="Znf-CCCH_AtC3H23-like"/>
</dbReference>
<dbReference type="EMBL" id="CM000761">
    <property type="protein sequence ID" value="OQU90437.1"/>
    <property type="molecule type" value="Genomic_DNA"/>
</dbReference>
<dbReference type="Proteomes" id="UP000000768">
    <property type="component" value="Chromosome 2"/>
</dbReference>
<keyword evidence="7" id="KW-1185">Reference proteome</keyword>
<name>A0A1W0W7S1_SORBI</name>
<dbReference type="PANTHER" id="PTHR14493:SF146">
    <property type="entry name" value="OS07G0668600 PROTEIN"/>
    <property type="match status" value="1"/>
</dbReference>
<feature type="domain" description="AtC3H23-like CCCH zinc finger" evidence="5">
    <location>
        <begin position="60"/>
        <end position="95"/>
    </location>
</feature>
<accession>A0A1W0W7S1</accession>
<evidence type="ECO:0000313" key="6">
    <source>
        <dbReference type="EMBL" id="OQU90437.1"/>
    </source>
</evidence>
<protein>
    <recommendedName>
        <fullName evidence="5">AtC3H23-like CCCH zinc finger domain-containing protein</fullName>
    </recommendedName>
</protein>
<dbReference type="eggNOG" id="KOG1595">
    <property type="taxonomic scope" value="Eukaryota"/>
</dbReference>
<evidence type="ECO:0000256" key="1">
    <source>
        <dbReference type="ARBA" id="ARBA00022723"/>
    </source>
</evidence>
<keyword evidence="2" id="KW-0863">Zinc-finger</keyword>
<dbReference type="Pfam" id="PF25512">
    <property type="entry name" value="zf-CCCH_AtC3H23"/>
    <property type="match status" value="1"/>
</dbReference>
<dbReference type="Gramene" id="OQU90437">
    <property type="protein sequence ID" value="OQU90437"/>
    <property type="gene ID" value="SORBI_3002G409300"/>
</dbReference>
<dbReference type="GO" id="GO:0003677">
    <property type="term" value="F:DNA binding"/>
    <property type="evidence" value="ECO:0007669"/>
    <property type="project" value="UniProtKB-KW"/>
</dbReference>
<reference evidence="6 7" key="1">
    <citation type="journal article" date="2009" name="Nature">
        <title>The Sorghum bicolor genome and the diversification of grasses.</title>
        <authorList>
            <person name="Paterson A.H."/>
            <person name="Bowers J.E."/>
            <person name="Bruggmann R."/>
            <person name="Dubchak I."/>
            <person name="Grimwood J."/>
            <person name="Gundlach H."/>
            <person name="Haberer G."/>
            <person name="Hellsten U."/>
            <person name="Mitros T."/>
            <person name="Poliakov A."/>
            <person name="Schmutz J."/>
            <person name="Spannagl M."/>
            <person name="Tang H."/>
            <person name="Wang X."/>
            <person name="Wicker T."/>
            <person name="Bharti A.K."/>
            <person name="Chapman J."/>
            <person name="Feltus F.A."/>
            <person name="Gowik U."/>
            <person name="Grigoriev I.V."/>
            <person name="Lyons E."/>
            <person name="Maher C.A."/>
            <person name="Martis M."/>
            <person name="Narechania A."/>
            <person name="Otillar R.P."/>
            <person name="Penning B.W."/>
            <person name="Salamov A.A."/>
            <person name="Wang Y."/>
            <person name="Zhang L."/>
            <person name="Carpita N.C."/>
            <person name="Freeling M."/>
            <person name="Gingle A.R."/>
            <person name="Hash C.T."/>
            <person name="Keller B."/>
            <person name="Klein P."/>
            <person name="Kresovich S."/>
            <person name="McCann M.C."/>
            <person name="Ming R."/>
            <person name="Peterson D.G."/>
            <person name="Mehboob-ur-Rahman"/>
            <person name="Ware D."/>
            <person name="Westhoff P."/>
            <person name="Mayer K.F."/>
            <person name="Messing J."/>
            <person name="Rokhsar D.S."/>
        </authorList>
    </citation>
    <scope>NUCLEOTIDE SEQUENCE [LARGE SCALE GENOMIC DNA]</scope>
    <source>
        <strain evidence="7">cv. BTx623</strain>
    </source>
</reference>
<evidence type="ECO:0000259" key="5">
    <source>
        <dbReference type="Pfam" id="PF25512"/>
    </source>
</evidence>
<keyword evidence="4" id="KW-0238">DNA-binding</keyword>
<gene>
    <name evidence="6" type="ORF">SORBI_3002G409300</name>
</gene>
<proteinExistence type="predicted"/>
<dbReference type="OMA" id="CPYAHKE"/>
<dbReference type="InParanoid" id="A0A1W0W7S1"/>
<dbReference type="PANTHER" id="PTHR14493">
    <property type="entry name" value="UNKEMPT FAMILY MEMBER"/>
    <property type="match status" value="1"/>
</dbReference>
<dbReference type="InterPro" id="IPR045234">
    <property type="entry name" value="Unkempt-like"/>
</dbReference>